<reference evidence="2" key="1">
    <citation type="journal article" date="2019" name="bioRxiv">
        <title>Genomics, evolutionary history and diagnostics of the Alternaria alternata species group including apple and Asian pear pathotypes.</title>
        <authorList>
            <person name="Armitage A.D."/>
            <person name="Cockerton H.M."/>
            <person name="Sreenivasaprasad S."/>
            <person name="Woodhall J.W."/>
            <person name="Lane C.R."/>
            <person name="Harrison R.J."/>
            <person name="Clarkson J.P."/>
        </authorList>
    </citation>
    <scope>NUCLEOTIDE SEQUENCE [LARGE SCALE GENOMIC DNA]</scope>
    <source>
        <strain evidence="2">FERA 1082</strain>
    </source>
</reference>
<comment type="caution">
    <text evidence="1">The sequence shown here is derived from an EMBL/GenBank/DDBJ whole genome shotgun (WGS) entry which is preliminary data.</text>
</comment>
<sequence length="176" mass="20583">MAEKNKNPTPRDIEAISRDNQLNSPLLRLPAELRNRIYHFTFDTNEVVLGLPGYWDPPDFCSPRATSYPLGLAQACTQCNYEAIPYFWKTTVFRLGYLSEAFKFTNQALLNQIQIIRIGKGDVMLFATRLFQSRYQVRYTALRRVLMWRPDKDTRLLEEVLKREFGMDIEICSCTD</sequence>
<name>A0A4Q4M180_9PLEO</name>
<organism evidence="1 2">
    <name type="scientific">Alternaria tenuissima</name>
    <dbReference type="NCBI Taxonomy" id="119927"/>
    <lineage>
        <taxon>Eukaryota</taxon>
        <taxon>Fungi</taxon>
        <taxon>Dikarya</taxon>
        <taxon>Ascomycota</taxon>
        <taxon>Pezizomycotina</taxon>
        <taxon>Dothideomycetes</taxon>
        <taxon>Pleosporomycetidae</taxon>
        <taxon>Pleosporales</taxon>
        <taxon>Pleosporineae</taxon>
        <taxon>Pleosporaceae</taxon>
        <taxon>Alternaria</taxon>
        <taxon>Alternaria sect. Alternaria</taxon>
        <taxon>Alternaria alternata complex</taxon>
    </lineage>
</organism>
<dbReference type="PANTHER" id="PTHR38790:SF4">
    <property type="entry name" value="2EXR DOMAIN-CONTAINING PROTEIN"/>
    <property type="match status" value="1"/>
</dbReference>
<proteinExistence type="predicted"/>
<evidence type="ECO:0000313" key="2">
    <source>
        <dbReference type="Proteomes" id="UP000292402"/>
    </source>
</evidence>
<dbReference type="PANTHER" id="PTHR38790">
    <property type="entry name" value="2EXR DOMAIN-CONTAINING PROTEIN-RELATED"/>
    <property type="match status" value="1"/>
</dbReference>
<dbReference type="EMBL" id="PDXA01000070">
    <property type="protein sequence ID" value="RYN33145.1"/>
    <property type="molecule type" value="Genomic_DNA"/>
</dbReference>
<accession>A0A4Q4M180</accession>
<protein>
    <recommendedName>
        <fullName evidence="3">F-box domain-containing protein</fullName>
    </recommendedName>
</protein>
<evidence type="ECO:0000313" key="1">
    <source>
        <dbReference type="EMBL" id="RYN33145.1"/>
    </source>
</evidence>
<dbReference type="AlphaFoldDB" id="A0A4Q4M180"/>
<evidence type="ECO:0008006" key="3">
    <source>
        <dbReference type="Google" id="ProtNLM"/>
    </source>
</evidence>
<gene>
    <name evidence="1" type="ORF">AA0114_g12014</name>
</gene>
<dbReference type="Proteomes" id="UP000292402">
    <property type="component" value="Unassembled WGS sequence"/>
</dbReference>